<name>A0A1X7VCN5_AMPQE</name>
<dbReference type="Proteomes" id="UP000007879">
    <property type="component" value="Unassembled WGS sequence"/>
</dbReference>
<evidence type="ECO:0000256" key="2">
    <source>
        <dbReference type="SAM" id="MobiDB-lite"/>
    </source>
</evidence>
<feature type="region of interest" description="Disordered" evidence="2">
    <location>
        <begin position="50"/>
        <end position="91"/>
    </location>
</feature>
<dbReference type="EnsemblMetazoa" id="XM_011412297.1">
    <property type="protein sequence ID" value="XP_011410599.1"/>
    <property type="gene ID" value="LOC105316966"/>
</dbReference>
<dbReference type="KEGG" id="aqu:105316966"/>
<keyword evidence="5" id="KW-1185">Reference proteome</keyword>
<accession>A0A1X7VCN5</accession>
<dbReference type="PROSITE" id="PS50158">
    <property type="entry name" value="ZF_CCHC"/>
    <property type="match status" value="1"/>
</dbReference>
<protein>
    <recommendedName>
        <fullName evidence="3">CCHC-type domain-containing protein</fullName>
    </recommendedName>
</protein>
<sequence length="121" mass="13672">MKHQREKHKTPKEIECYKCGGRHYATHCHFKDVNCRSCGKKGHLAKVCCSSKKDHNNQSRQKPSRSVNKTPLKYNAHSLDHKPNLHHSATVPEDSQGYSLFTLPGNVQPIVLITEVNGSDL</sequence>
<dbReference type="InterPro" id="IPR001878">
    <property type="entry name" value="Znf_CCHC"/>
</dbReference>
<evidence type="ECO:0000259" key="3">
    <source>
        <dbReference type="PROSITE" id="PS50158"/>
    </source>
</evidence>
<reference evidence="4" key="2">
    <citation type="submission" date="2017-05" db="UniProtKB">
        <authorList>
            <consortium name="EnsemblMetazoa"/>
        </authorList>
    </citation>
    <scope>IDENTIFICATION</scope>
</reference>
<dbReference type="GO" id="GO:0008270">
    <property type="term" value="F:zinc ion binding"/>
    <property type="evidence" value="ECO:0007669"/>
    <property type="project" value="UniProtKB-KW"/>
</dbReference>
<keyword evidence="1" id="KW-0863">Zinc-finger</keyword>
<organism evidence="4">
    <name type="scientific">Amphimedon queenslandica</name>
    <name type="common">Sponge</name>
    <dbReference type="NCBI Taxonomy" id="400682"/>
    <lineage>
        <taxon>Eukaryota</taxon>
        <taxon>Metazoa</taxon>
        <taxon>Porifera</taxon>
        <taxon>Demospongiae</taxon>
        <taxon>Heteroscleromorpha</taxon>
        <taxon>Haplosclerida</taxon>
        <taxon>Niphatidae</taxon>
        <taxon>Amphimedon</taxon>
    </lineage>
</organism>
<dbReference type="OrthoDB" id="5978043at2759"/>
<proteinExistence type="predicted"/>
<dbReference type="Gene3D" id="4.10.60.10">
    <property type="entry name" value="Zinc finger, CCHC-type"/>
    <property type="match status" value="1"/>
</dbReference>
<evidence type="ECO:0000313" key="5">
    <source>
        <dbReference type="Proteomes" id="UP000007879"/>
    </source>
</evidence>
<reference evidence="5" key="1">
    <citation type="journal article" date="2010" name="Nature">
        <title>The Amphimedon queenslandica genome and the evolution of animal complexity.</title>
        <authorList>
            <person name="Srivastava M."/>
            <person name="Simakov O."/>
            <person name="Chapman J."/>
            <person name="Fahey B."/>
            <person name="Gauthier M.E."/>
            <person name="Mitros T."/>
            <person name="Richards G.S."/>
            <person name="Conaco C."/>
            <person name="Dacre M."/>
            <person name="Hellsten U."/>
            <person name="Larroux C."/>
            <person name="Putnam N.H."/>
            <person name="Stanke M."/>
            <person name="Adamska M."/>
            <person name="Darling A."/>
            <person name="Degnan S.M."/>
            <person name="Oakley T.H."/>
            <person name="Plachetzki D.C."/>
            <person name="Zhai Y."/>
            <person name="Adamski M."/>
            <person name="Calcino A."/>
            <person name="Cummins S.F."/>
            <person name="Goodstein D.M."/>
            <person name="Harris C."/>
            <person name="Jackson D.J."/>
            <person name="Leys S.P."/>
            <person name="Shu S."/>
            <person name="Woodcroft B.J."/>
            <person name="Vervoort M."/>
            <person name="Kosik K.S."/>
            <person name="Manning G."/>
            <person name="Degnan B.M."/>
            <person name="Rokhsar D.S."/>
        </authorList>
    </citation>
    <scope>NUCLEOTIDE SEQUENCE [LARGE SCALE GENOMIC DNA]</scope>
</reference>
<dbReference type="InParanoid" id="A0A1X7VCN5"/>
<keyword evidence="1" id="KW-0862">Zinc</keyword>
<dbReference type="AlphaFoldDB" id="A0A1X7VCN5"/>
<dbReference type="GO" id="GO:0003676">
    <property type="term" value="F:nucleic acid binding"/>
    <property type="evidence" value="ECO:0007669"/>
    <property type="project" value="InterPro"/>
</dbReference>
<gene>
    <name evidence="4" type="primary">105316966</name>
</gene>
<keyword evidence="1" id="KW-0479">Metal-binding</keyword>
<evidence type="ECO:0000313" key="4">
    <source>
        <dbReference type="EnsemblMetazoa" id="Aqu2.1.38060_001"/>
    </source>
</evidence>
<evidence type="ECO:0000256" key="1">
    <source>
        <dbReference type="PROSITE-ProRule" id="PRU00047"/>
    </source>
</evidence>
<dbReference type="EnsemblMetazoa" id="Aqu2.1.38060_001">
    <property type="protein sequence ID" value="Aqu2.1.38060_001"/>
    <property type="gene ID" value="Aqu2.1.38060"/>
</dbReference>
<feature type="domain" description="CCHC-type" evidence="3">
    <location>
        <begin position="35"/>
        <end position="48"/>
    </location>
</feature>
<feature type="compositionally biased region" description="Polar residues" evidence="2">
    <location>
        <begin position="58"/>
        <end position="69"/>
    </location>
</feature>